<dbReference type="OrthoDB" id="540503at2759"/>
<dbReference type="InterPro" id="IPR029071">
    <property type="entry name" value="Ubiquitin-like_domsf"/>
</dbReference>
<feature type="transmembrane region" description="Helical" evidence="15">
    <location>
        <begin position="184"/>
        <end position="207"/>
    </location>
</feature>
<keyword evidence="7" id="KW-0256">Endoplasmic reticulum</keyword>
<reference evidence="17" key="1">
    <citation type="submission" date="2021-01" db="UniProtKB">
        <authorList>
            <consortium name="EnsemblMetazoa"/>
        </authorList>
    </citation>
    <scope>IDENTIFICATION</scope>
</reference>
<dbReference type="EnsemblMetazoa" id="XM_008213030">
    <property type="protein sequence ID" value="XP_008211252"/>
    <property type="gene ID" value="LOC107980451"/>
</dbReference>
<evidence type="ECO:0000256" key="4">
    <source>
        <dbReference type="ARBA" id="ARBA00012530"/>
    </source>
</evidence>
<gene>
    <name evidence="17" type="primary">107980451</name>
</gene>
<evidence type="ECO:0000256" key="9">
    <source>
        <dbReference type="ARBA" id="ARBA00022857"/>
    </source>
</evidence>
<dbReference type="InterPro" id="IPR000626">
    <property type="entry name" value="Ubiquitin-like_dom"/>
</dbReference>
<evidence type="ECO:0000256" key="15">
    <source>
        <dbReference type="SAM" id="Phobius"/>
    </source>
</evidence>
<keyword evidence="14" id="KW-0275">Fatty acid biosynthesis</keyword>
<comment type="subcellular location">
    <subcellularLocation>
        <location evidence="1">Endoplasmic reticulum membrane</location>
        <topology evidence="1">Multi-pass membrane protein</topology>
    </subcellularLocation>
</comment>
<comment type="similarity">
    <text evidence="3">Belongs to the steroid 5-alpha reductase family.</text>
</comment>
<dbReference type="GO" id="GO:0005789">
    <property type="term" value="C:endoplasmic reticulum membrane"/>
    <property type="evidence" value="ECO:0007669"/>
    <property type="project" value="UniProtKB-SubCell"/>
</dbReference>
<dbReference type="PANTHER" id="PTHR10556:SF28">
    <property type="entry name" value="VERY-LONG-CHAIN ENOYL-COA REDUCTASE"/>
    <property type="match status" value="1"/>
</dbReference>
<keyword evidence="18" id="KW-1185">Reference proteome</keyword>
<dbReference type="KEGG" id="nvi:107980451"/>
<evidence type="ECO:0000256" key="14">
    <source>
        <dbReference type="ARBA" id="ARBA00023160"/>
    </source>
</evidence>
<dbReference type="InterPro" id="IPR001104">
    <property type="entry name" value="3-oxo-5_a-steroid_4-DH_C"/>
</dbReference>
<comment type="pathway">
    <text evidence="2">Lipid metabolism; fatty acid biosynthesis.</text>
</comment>
<dbReference type="FunFam" id="3.10.20.90:FF:000131">
    <property type="entry name" value="trans-2,3-enoyl-CoA reductase-like"/>
    <property type="match status" value="1"/>
</dbReference>
<dbReference type="CDD" id="cd01801">
    <property type="entry name" value="Ubl_TECR_like"/>
    <property type="match status" value="1"/>
</dbReference>
<dbReference type="Gene3D" id="3.10.20.90">
    <property type="entry name" value="Phosphatidylinositol 3-kinase Catalytic Subunit, Chain A, domain 1"/>
    <property type="match status" value="1"/>
</dbReference>
<keyword evidence="6 15" id="KW-0812">Transmembrane</keyword>
<dbReference type="GO" id="GO:0102758">
    <property type="term" value="F:very-long-chain enoyl-CoA reductase activity"/>
    <property type="evidence" value="ECO:0007669"/>
    <property type="project" value="UniProtKB-EC"/>
</dbReference>
<sequence>MELEVVSAGSSKSIASVTVSPTTTIAEIKQQLHSLKKAPYAQRQCLRLEPKGKALSDSETVKSLQLKYGSKLYFKDLGPQIGWKTVFLAEYAGPLFVYLWVYQRPWIFYGDVPDAKIDSVAHWAAACWSLHYAKRLLETLFVHRFSHATMPLRNLFKNCSYYWLFTMYVAYHVNHPLYTPPSSARFVIGAAMFFLCELGNLSIHLALRNLRPPGTTIRRIPVATGNPFTLLFNFVSCPNYTYEVGSWIGFTIMTQCLPAGLFMLAGAYQMAVWALGKHKLYKKEFSDYPKSRKAIFPFVL</sequence>
<name>A0A7M7HDY1_NASVI</name>
<dbReference type="InterPro" id="IPR049127">
    <property type="entry name" value="TECR-like_N"/>
</dbReference>
<evidence type="ECO:0000256" key="2">
    <source>
        <dbReference type="ARBA" id="ARBA00005194"/>
    </source>
</evidence>
<evidence type="ECO:0000256" key="12">
    <source>
        <dbReference type="ARBA" id="ARBA00023098"/>
    </source>
</evidence>
<feature type="transmembrane region" description="Helical" evidence="15">
    <location>
        <begin position="247"/>
        <end position="275"/>
    </location>
</feature>
<dbReference type="SMR" id="A0A7M7HDY1"/>
<evidence type="ECO:0000256" key="1">
    <source>
        <dbReference type="ARBA" id="ARBA00004477"/>
    </source>
</evidence>
<dbReference type="PROSITE" id="PS50053">
    <property type="entry name" value="UBIQUITIN_2"/>
    <property type="match status" value="1"/>
</dbReference>
<accession>A0A7M7HDY1</accession>
<keyword evidence="11" id="KW-0560">Oxidoreductase</keyword>
<dbReference type="Pfam" id="PF21696">
    <property type="entry name" value="TECR_N"/>
    <property type="match status" value="1"/>
</dbReference>
<feature type="domain" description="Ubiquitin-like" evidence="16">
    <location>
        <begin position="1"/>
        <end position="74"/>
    </location>
</feature>
<feature type="transmembrane region" description="Helical" evidence="15">
    <location>
        <begin position="160"/>
        <end position="178"/>
    </location>
</feature>
<dbReference type="PANTHER" id="PTHR10556">
    <property type="entry name" value="3-OXO-5-ALPHA-STEROID 4-DEHYDROGENASE"/>
    <property type="match status" value="1"/>
</dbReference>
<feature type="transmembrane region" description="Helical" evidence="15">
    <location>
        <begin position="219"/>
        <end position="241"/>
    </location>
</feature>
<dbReference type="AlphaFoldDB" id="A0A7M7HDY1"/>
<keyword evidence="8" id="KW-0276">Fatty acid metabolism</keyword>
<keyword evidence="13 15" id="KW-0472">Membrane</keyword>
<dbReference type="EC" id="1.3.1.93" evidence="4"/>
<evidence type="ECO:0000256" key="11">
    <source>
        <dbReference type="ARBA" id="ARBA00023002"/>
    </source>
</evidence>
<dbReference type="InterPro" id="IPR039357">
    <property type="entry name" value="SRD5A/TECR"/>
</dbReference>
<keyword evidence="5" id="KW-0444">Lipid biosynthesis</keyword>
<evidence type="ECO:0000256" key="6">
    <source>
        <dbReference type="ARBA" id="ARBA00022692"/>
    </source>
</evidence>
<dbReference type="GO" id="GO:0042761">
    <property type="term" value="P:very long-chain fatty acid biosynthetic process"/>
    <property type="evidence" value="ECO:0007669"/>
    <property type="project" value="TreeGrafter"/>
</dbReference>
<dbReference type="SMART" id="SM00213">
    <property type="entry name" value="UBQ"/>
    <property type="match status" value="1"/>
</dbReference>
<dbReference type="SUPFAM" id="SSF54236">
    <property type="entry name" value="Ubiquitin-like"/>
    <property type="match status" value="1"/>
</dbReference>
<keyword evidence="10 15" id="KW-1133">Transmembrane helix</keyword>
<organism evidence="17 18">
    <name type="scientific">Nasonia vitripennis</name>
    <name type="common">Parasitic wasp</name>
    <dbReference type="NCBI Taxonomy" id="7425"/>
    <lineage>
        <taxon>Eukaryota</taxon>
        <taxon>Metazoa</taxon>
        <taxon>Ecdysozoa</taxon>
        <taxon>Arthropoda</taxon>
        <taxon>Hexapoda</taxon>
        <taxon>Insecta</taxon>
        <taxon>Pterygota</taxon>
        <taxon>Neoptera</taxon>
        <taxon>Endopterygota</taxon>
        <taxon>Hymenoptera</taxon>
        <taxon>Apocrita</taxon>
        <taxon>Proctotrupomorpha</taxon>
        <taxon>Chalcidoidea</taxon>
        <taxon>Pteromalidae</taxon>
        <taxon>Pteromalinae</taxon>
        <taxon>Nasonia</taxon>
    </lineage>
</organism>
<keyword evidence="12" id="KW-0443">Lipid metabolism</keyword>
<evidence type="ECO:0000256" key="7">
    <source>
        <dbReference type="ARBA" id="ARBA00022824"/>
    </source>
</evidence>
<evidence type="ECO:0000256" key="8">
    <source>
        <dbReference type="ARBA" id="ARBA00022832"/>
    </source>
</evidence>
<evidence type="ECO:0000259" key="16">
    <source>
        <dbReference type="PROSITE" id="PS50053"/>
    </source>
</evidence>
<protein>
    <recommendedName>
        <fullName evidence="4">very-long-chain enoyl-CoA reductase</fullName>
        <ecNumber evidence="4">1.3.1.93</ecNumber>
    </recommendedName>
</protein>
<evidence type="ECO:0000256" key="5">
    <source>
        <dbReference type="ARBA" id="ARBA00022516"/>
    </source>
</evidence>
<dbReference type="PROSITE" id="PS50244">
    <property type="entry name" value="S5A_REDUCTASE"/>
    <property type="match status" value="1"/>
</dbReference>
<evidence type="ECO:0000313" key="18">
    <source>
        <dbReference type="Proteomes" id="UP000002358"/>
    </source>
</evidence>
<keyword evidence="9" id="KW-0521">NADP</keyword>
<evidence type="ECO:0000256" key="13">
    <source>
        <dbReference type="ARBA" id="ARBA00023136"/>
    </source>
</evidence>
<proteinExistence type="inferred from homology"/>
<evidence type="ECO:0000256" key="10">
    <source>
        <dbReference type="ARBA" id="ARBA00022989"/>
    </source>
</evidence>
<dbReference type="Proteomes" id="UP000002358">
    <property type="component" value="Chromosome 4"/>
</dbReference>
<dbReference type="Pfam" id="PF02544">
    <property type="entry name" value="Steroid_dh"/>
    <property type="match status" value="1"/>
</dbReference>
<dbReference type="OMA" id="ATMPIFN"/>
<evidence type="ECO:0000256" key="3">
    <source>
        <dbReference type="ARBA" id="ARBA00007742"/>
    </source>
</evidence>
<evidence type="ECO:0000313" key="17">
    <source>
        <dbReference type="EnsemblMetazoa" id="XP_008211252"/>
    </source>
</evidence>